<dbReference type="PATRIC" id="fig|1616.3.peg.186"/>
<reference evidence="2 3" key="1">
    <citation type="journal article" date="2015" name="Genome Announc.">
        <title>Expanding the biotechnology potential of lactobacilli through comparative genomics of 213 strains and associated genera.</title>
        <authorList>
            <person name="Sun Z."/>
            <person name="Harris H.M."/>
            <person name="McCann A."/>
            <person name="Guo C."/>
            <person name="Argimon S."/>
            <person name="Zhang W."/>
            <person name="Yang X."/>
            <person name="Jeffery I.B."/>
            <person name="Cooney J.C."/>
            <person name="Kagawa T.F."/>
            <person name="Liu W."/>
            <person name="Song Y."/>
            <person name="Salvetti E."/>
            <person name="Wrobel A."/>
            <person name="Rasinkangas P."/>
            <person name="Parkhill J."/>
            <person name="Rea M.C."/>
            <person name="O'Sullivan O."/>
            <person name="Ritari J."/>
            <person name="Douillard F.P."/>
            <person name="Paul Ross R."/>
            <person name="Yang R."/>
            <person name="Briner A.E."/>
            <person name="Felis G.E."/>
            <person name="de Vos W.M."/>
            <person name="Barrangou R."/>
            <person name="Klaenhammer T.R."/>
            <person name="Caufield P.W."/>
            <person name="Cui Y."/>
            <person name="Zhang H."/>
            <person name="O'Toole P.W."/>
        </authorList>
    </citation>
    <scope>NUCLEOTIDE SEQUENCE [LARGE SCALE GENOMIC DNA]</scope>
    <source>
        <strain evidence="2 3">DSM 20593</strain>
    </source>
</reference>
<dbReference type="OrthoDB" id="1697005at2"/>
<dbReference type="RefSeq" id="WP_057753468.1">
    <property type="nucleotide sequence ID" value="NZ_JQBP01000001.1"/>
</dbReference>
<protein>
    <recommendedName>
        <fullName evidence="1">Cyanophage baseplate Pam3 plug gp18 domain-containing protein</fullName>
    </recommendedName>
</protein>
<dbReference type="Proteomes" id="UP000051655">
    <property type="component" value="Unassembled WGS sequence"/>
</dbReference>
<sequence length="113" mass="13083">MSKRAYIEIDKNDLPEIFEIELAGQNVYLKFDFNYVGQFYTVDLFDNNMEPIVIGEKLSYGRKLWSGLSNPLIPNVDIMPFDESLKEKTITPENLGVTVFLYLMTLENDGDYL</sequence>
<organism evidence="2 3">
    <name type="scientific">Weissella kandleri</name>
    <dbReference type="NCBI Taxonomy" id="1616"/>
    <lineage>
        <taxon>Bacteria</taxon>
        <taxon>Bacillati</taxon>
        <taxon>Bacillota</taxon>
        <taxon>Bacilli</taxon>
        <taxon>Lactobacillales</taxon>
        <taxon>Lactobacillaceae</taxon>
        <taxon>Weissella</taxon>
    </lineage>
</organism>
<feature type="domain" description="Cyanophage baseplate Pam3 plug gp18" evidence="1">
    <location>
        <begin position="5"/>
        <end position="105"/>
    </location>
</feature>
<evidence type="ECO:0000313" key="3">
    <source>
        <dbReference type="Proteomes" id="UP000051655"/>
    </source>
</evidence>
<comment type="caution">
    <text evidence="2">The sequence shown here is derived from an EMBL/GenBank/DDBJ whole genome shotgun (WGS) entry which is preliminary data.</text>
</comment>
<dbReference type="STRING" id="1616.IV73_GL000180"/>
<dbReference type="Pfam" id="PF22479">
    <property type="entry name" value="Pam3_gp18"/>
    <property type="match status" value="1"/>
</dbReference>
<dbReference type="AlphaFoldDB" id="A0A0R2JIH7"/>
<name>A0A0R2JIH7_9LACO</name>
<gene>
    <name evidence="2" type="ORF">IV73_GL000180</name>
</gene>
<evidence type="ECO:0000313" key="2">
    <source>
        <dbReference type="EMBL" id="KRN75686.1"/>
    </source>
</evidence>
<accession>A0A0R2JIH7</accession>
<dbReference type="EMBL" id="JQBP01000001">
    <property type="protein sequence ID" value="KRN75686.1"/>
    <property type="molecule type" value="Genomic_DNA"/>
</dbReference>
<proteinExistence type="predicted"/>
<keyword evidence="3" id="KW-1185">Reference proteome</keyword>
<dbReference type="InterPro" id="IPR054252">
    <property type="entry name" value="Pam3_gp18"/>
</dbReference>
<evidence type="ECO:0000259" key="1">
    <source>
        <dbReference type="Pfam" id="PF22479"/>
    </source>
</evidence>